<organism evidence="3 4">
    <name type="scientific">Sphingobium quisquiliarum P25</name>
    <dbReference type="NCBI Taxonomy" id="1329909"/>
    <lineage>
        <taxon>Bacteria</taxon>
        <taxon>Pseudomonadati</taxon>
        <taxon>Pseudomonadota</taxon>
        <taxon>Alphaproteobacteria</taxon>
        <taxon>Sphingomonadales</taxon>
        <taxon>Sphingomonadaceae</taxon>
        <taxon>Sphingobium</taxon>
    </lineage>
</organism>
<feature type="compositionally biased region" description="Basic and acidic residues" evidence="1">
    <location>
        <begin position="1"/>
        <end position="13"/>
    </location>
</feature>
<evidence type="ECO:0000259" key="2">
    <source>
        <dbReference type="Pfam" id="PF07969"/>
    </source>
</evidence>
<sequence>MDTVRFDKGWRGADDDDREDGSGGMSARCDLLIRGGTIVDGSGGEPFTGDVAILDGRILAVGRFDGTADEVIDATGLTVTPGFVDIHTHYDGQAIWSDRLSPSSSHGVTTVVTGNCGVGFAPCRAEDHDRLIRLMEGVEDIPGVVMAEGLSWDWESFPGYLDALEARPRDIDVAALLPHSPLRVFVMGERGARREAATAQDREKMRAITREALDAGAIGFATSRLLIHRTKAGEHIPTYQADVEELKAIAGVMGEAGTGVLQMVLDAPFASWPDELAHLLAVAEASGRPATFTLGTANKGEPVWREALRICDEANARGLSISPQVLPRPIGMICGFELSTHPFCLCPSYQAIASLPLSGQLAYLRDPEFRDRMISETPDEGHPLAMMTRNWDWIFPLSDPPNYEPAAETSIGAQARARGVRPEEVACELLMNGGAGDGMLYNTLGNFYEGGLGEIYDLINHPGVVMGLGDGGAHYAAICDASYPTFLLTYWTRDRDGPRLGIAQAVQALSSRPAETMGLNDRGRIAPGYKADINVIDLDALRLHAPHVRHDLPGGGRRLDQAATGFVATIVSGRVIRRDDAPTDER</sequence>
<keyword evidence="4" id="KW-1185">Reference proteome</keyword>
<dbReference type="PANTHER" id="PTHR11647:SF1">
    <property type="entry name" value="COLLAPSIN RESPONSE MEDIATOR PROTEIN"/>
    <property type="match status" value="1"/>
</dbReference>
<proteinExistence type="predicted"/>
<protein>
    <recommendedName>
        <fullName evidence="2">Amidohydrolase 3 domain-containing protein</fullName>
    </recommendedName>
</protein>
<feature type="domain" description="Amidohydrolase 3" evidence="2">
    <location>
        <begin position="70"/>
        <end position="358"/>
    </location>
</feature>
<evidence type="ECO:0000256" key="1">
    <source>
        <dbReference type="SAM" id="MobiDB-lite"/>
    </source>
</evidence>
<dbReference type="InterPro" id="IPR013108">
    <property type="entry name" value="Amidohydro_3"/>
</dbReference>
<evidence type="ECO:0000313" key="4">
    <source>
        <dbReference type="Proteomes" id="UP000015525"/>
    </source>
</evidence>
<dbReference type="Gene3D" id="3.20.20.140">
    <property type="entry name" value="Metal-dependent hydrolases"/>
    <property type="match status" value="2"/>
</dbReference>
<dbReference type="Proteomes" id="UP000015525">
    <property type="component" value="Unassembled WGS sequence"/>
</dbReference>
<dbReference type="CDD" id="cd01297">
    <property type="entry name" value="D-aminoacylase"/>
    <property type="match status" value="1"/>
</dbReference>
<gene>
    <name evidence="3" type="ORF">L288_06995</name>
</gene>
<dbReference type="InterPro" id="IPR011059">
    <property type="entry name" value="Metal-dep_hydrolase_composite"/>
</dbReference>
<dbReference type="SUPFAM" id="SSF51338">
    <property type="entry name" value="Composite domain of metallo-dependent hydrolases"/>
    <property type="match status" value="1"/>
</dbReference>
<dbReference type="AlphaFoldDB" id="T0H9T1"/>
<reference evidence="3 4" key="1">
    <citation type="journal article" date="2013" name="Genome Announc.">
        <title>Draft Genome Sequence of Sphingobium quisquiliarum Strain P25T, a Novel Hexachlorocyclohexane (HCH)-Degrading Bacterium Isolated from an HCH Dumpsite.</title>
        <authorList>
            <person name="Kumar Singh A."/>
            <person name="Sangwan N."/>
            <person name="Sharma A."/>
            <person name="Gupta V."/>
            <person name="Khurana J.P."/>
            <person name="Lal R."/>
        </authorList>
    </citation>
    <scope>NUCLEOTIDE SEQUENCE [LARGE SCALE GENOMIC DNA]</scope>
    <source>
        <strain evidence="3 4">P25</strain>
    </source>
</reference>
<feature type="non-terminal residue" evidence="3">
    <location>
        <position position="586"/>
    </location>
</feature>
<dbReference type="InterPro" id="IPR050378">
    <property type="entry name" value="Metallo-dep_Hydrolases_sf"/>
</dbReference>
<dbReference type="Pfam" id="PF07969">
    <property type="entry name" value="Amidohydro_3"/>
    <property type="match status" value="2"/>
</dbReference>
<dbReference type="InterPro" id="IPR032466">
    <property type="entry name" value="Metal_Hydrolase"/>
</dbReference>
<evidence type="ECO:0000313" key="3">
    <source>
        <dbReference type="EMBL" id="EQB08853.1"/>
    </source>
</evidence>
<feature type="region of interest" description="Disordered" evidence="1">
    <location>
        <begin position="1"/>
        <end position="23"/>
    </location>
</feature>
<name>T0H9T1_9SPHN</name>
<dbReference type="GO" id="GO:0005829">
    <property type="term" value="C:cytosol"/>
    <property type="evidence" value="ECO:0007669"/>
    <property type="project" value="TreeGrafter"/>
</dbReference>
<feature type="domain" description="Amidohydrolase 3" evidence="2">
    <location>
        <begin position="454"/>
        <end position="576"/>
    </location>
</feature>
<dbReference type="SUPFAM" id="SSF51556">
    <property type="entry name" value="Metallo-dependent hydrolases"/>
    <property type="match status" value="1"/>
</dbReference>
<dbReference type="EMBL" id="ATHO01000061">
    <property type="protein sequence ID" value="EQB08853.1"/>
    <property type="molecule type" value="Genomic_DNA"/>
</dbReference>
<accession>T0H9T1</accession>
<dbReference type="GO" id="GO:0016812">
    <property type="term" value="F:hydrolase activity, acting on carbon-nitrogen (but not peptide) bonds, in cyclic amides"/>
    <property type="evidence" value="ECO:0007669"/>
    <property type="project" value="TreeGrafter"/>
</dbReference>
<comment type="caution">
    <text evidence="3">The sequence shown here is derived from an EMBL/GenBank/DDBJ whole genome shotgun (WGS) entry which is preliminary data.</text>
</comment>
<dbReference type="PANTHER" id="PTHR11647">
    <property type="entry name" value="HYDRANTOINASE/DIHYDROPYRIMIDINASE FAMILY MEMBER"/>
    <property type="match status" value="1"/>
</dbReference>